<organism evidence="2">
    <name type="scientific">mine drainage metagenome</name>
    <dbReference type="NCBI Taxonomy" id="410659"/>
    <lineage>
        <taxon>unclassified sequences</taxon>
        <taxon>metagenomes</taxon>
        <taxon>ecological metagenomes</taxon>
    </lineage>
</organism>
<sequence>MPLVTGGGPASVAHLQKSQQPLGNVKNALYSTCHALKKYLQRYLHEFCYDQR</sequence>
<protein>
    <submittedName>
        <fullName evidence="2">Uncharacterized protein</fullName>
    </submittedName>
</protein>
<accession>T1ARU0</accession>
<evidence type="ECO:0000313" key="1">
    <source>
        <dbReference type="EMBL" id="EQD49287.1"/>
    </source>
</evidence>
<dbReference type="EMBL" id="AUZX01007316">
    <property type="protein sequence ID" value="EQD60067.1"/>
    <property type="molecule type" value="Genomic_DNA"/>
</dbReference>
<dbReference type="AlphaFoldDB" id="T1ARU0"/>
<comment type="caution">
    <text evidence="2">The sequence shown here is derived from an EMBL/GenBank/DDBJ whole genome shotgun (WGS) entry which is preliminary data.</text>
</comment>
<proteinExistence type="predicted"/>
<dbReference type="EMBL" id="AUZY01007640">
    <property type="protein sequence ID" value="EQD49287.1"/>
    <property type="molecule type" value="Genomic_DNA"/>
</dbReference>
<reference evidence="2" key="2">
    <citation type="journal article" date="2014" name="ISME J.">
        <title>Microbial stratification in low pH oxic and suboxic macroscopic growths along an acid mine drainage.</title>
        <authorList>
            <person name="Mendez-Garcia C."/>
            <person name="Mesa V."/>
            <person name="Sprenger R.R."/>
            <person name="Richter M."/>
            <person name="Diez M.S."/>
            <person name="Solano J."/>
            <person name="Bargiela R."/>
            <person name="Golyshina O.V."/>
            <person name="Manteca A."/>
            <person name="Ramos J.L."/>
            <person name="Gallego J.R."/>
            <person name="Llorente I."/>
            <person name="Martins Dos Santos V.A."/>
            <person name="Jensen O.N."/>
            <person name="Pelaez A.I."/>
            <person name="Sanchez J."/>
            <person name="Ferrer M."/>
        </authorList>
    </citation>
    <scope>NUCLEOTIDE SEQUENCE</scope>
</reference>
<reference evidence="2" key="1">
    <citation type="submission" date="2013-08" db="EMBL/GenBank/DDBJ databases">
        <authorList>
            <person name="Mendez C."/>
            <person name="Richter M."/>
            <person name="Ferrer M."/>
            <person name="Sanchez J."/>
        </authorList>
    </citation>
    <scope>NUCLEOTIDE SEQUENCE</scope>
</reference>
<gene>
    <name evidence="2" type="ORF">B1A_10275</name>
    <name evidence="1" type="ORF">B1B_11717</name>
</gene>
<name>T1ARU0_9ZZZZ</name>
<evidence type="ECO:0000313" key="2">
    <source>
        <dbReference type="EMBL" id="EQD60067.1"/>
    </source>
</evidence>